<dbReference type="GeneID" id="28858210"/>
<gene>
    <name evidence="1" type="ORF">VFPPC_16463</name>
</gene>
<sequence>MCLIHKAPDSNINWPFNMSIEYELCPRLHNFPLCRVATNGMFCTPTRLVPATSPNPPDTFSSFRSWDIAEGAKLSRKWPGGLCVATVPGLVRLKPSRRQVW</sequence>
<comment type="caution">
    <text evidence="1">The sequence shown here is derived from an EMBL/GenBank/DDBJ whole genome shotgun (WGS) entry which is preliminary data.</text>
</comment>
<evidence type="ECO:0000313" key="1">
    <source>
        <dbReference type="EMBL" id="OAQ63351.1"/>
    </source>
</evidence>
<dbReference type="RefSeq" id="XP_018140931.1">
    <property type="nucleotide sequence ID" value="XM_018294216.1"/>
</dbReference>
<dbReference type="EMBL" id="LSBJ02000006">
    <property type="protein sequence ID" value="OAQ63351.1"/>
    <property type="molecule type" value="Genomic_DNA"/>
</dbReference>
<keyword evidence="2" id="KW-1185">Reference proteome</keyword>
<protein>
    <submittedName>
        <fullName evidence="1">Uncharacterized protein</fullName>
    </submittedName>
</protein>
<dbReference type="KEGG" id="pchm:VFPPC_16463"/>
<evidence type="ECO:0000313" key="2">
    <source>
        <dbReference type="Proteomes" id="UP000078397"/>
    </source>
</evidence>
<organism evidence="1 2">
    <name type="scientific">Pochonia chlamydosporia 170</name>
    <dbReference type="NCBI Taxonomy" id="1380566"/>
    <lineage>
        <taxon>Eukaryota</taxon>
        <taxon>Fungi</taxon>
        <taxon>Dikarya</taxon>
        <taxon>Ascomycota</taxon>
        <taxon>Pezizomycotina</taxon>
        <taxon>Sordariomycetes</taxon>
        <taxon>Hypocreomycetidae</taxon>
        <taxon>Hypocreales</taxon>
        <taxon>Clavicipitaceae</taxon>
        <taxon>Pochonia</taxon>
    </lineage>
</organism>
<reference evidence="1 2" key="1">
    <citation type="journal article" date="2016" name="PLoS Pathog.">
        <title>Biosynthesis of antibiotic leucinostatins in bio-control fungus Purpureocillium lilacinum and their inhibition on phytophthora revealed by genome mining.</title>
        <authorList>
            <person name="Wang G."/>
            <person name="Liu Z."/>
            <person name="Lin R."/>
            <person name="Li E."/>
            <person name="Mao Z."/>
            <person name="Ling J."/>
            <person name="Yang Y."/>
            <person name="Yin W.B."/>
            <person name="Xie B."/>
        </authorList>
    </citation>
    <scope>NUCLEOTIDE SEQUENCE [LARGE SCALE GENOMIC DNA]</scope>
    <source>
        <strain evidence="1">170</strain>
    </source>
</reference>
<dbReference type="Proteomes" id="UP000078397">
    <property type="component" value="Unassembled WGS sequence"/>
</dbReference>
<proteinExistence type="predicted"/>
<accession>A0A179FDI2</accession>
<name>A0A179FDI2_METCM</name>
<dbReference type="AlphaFoldDB" id="A0A179FDI2"/>